<dbReference type="GO" id="GO:0004252">
    <property type="term" value="F:serine-type endopeptidase activity"/>
    <property type="evidence" value="ECO:0007669"/>
    <property type="project" value="InterPro"/>
</dbReference>
<comment type="subcellular location">
    <subcellularLocation>
        <location evidence="1">Secreted</location>
    </subcellularLocation>
</comment>
<dbReference type="FunFam" id="2.40.10.10:FF:000156">
    <property type="entry name" value="MIP06385p"/>
    <property type="match status" value="1"/>
</dbReference>
<dbReference type="SMART" id="SM00020">
    <property type="entry name" value="Tryp_SPc"/>
    <property type="match status" value="1"/>
</dbReference>
<keyword evidence="10" id="KW-0645">Protease</keyword>
<dbReference type="Gene3D" id="2.40.10.10">
    <property type="entry name" value="Trypsin-like serine proteases"/>
    <property type="match status" value="1"/>
</dbReference>
<comment type="caution">
    <text evidence="10">The sequence shown here is derived from an EMBL/GenBank/DDBJ whole genome shotgun (WGS) entry which is preliminary data.</text>
</comment>
<dbReference type="InterPro" id="IPR050430">
    <property type="entry name" value="Peptidase_S1"/>
</dbReference>
<keyword evidence="4 8" id="KW-0732">Signal</keyword>
<evidence type="ECO:0000256" key="4">
    <source>
        <dbReference type="ARBA" id="ARBA00022729"/>
    </source>
</evidence>
<evidence type="ECO:0000256" key="8">
    <source>
        <dbReference type="SAM" id="SignalP"/>
    </source>
</evidence>
<dbReference type="GO" id="GO:0005576">
    <property type="term" value="C:extracellular region"/>
    <property type="evidence" value="ECO:0007669"/>
    <property type="project" value="UniProtKB-SubCell"/>
</dbReference>
<dbReference type="AlphaFoldDB" id="A0A225UQ24"/>
<name>A0A225UQ24_9STRA</name>
<feature type="domain" description="Peptidase S1" evidence="9">
    <location>
        <begin position="33"/>
        <end position="273"/>
    </location>
</feature>
<dbReference type="InterPro" id="IPR001254">
    <property type="entry name" value="Trypsin_dom"/>
</dbReference>
<dbReference type="SUPFAM" id="SSF50494">
    <property type="entry name" value="Trypsin-like serine proteases"/>
    <property type="match status" value="1"/>
</dbReference>
<evidence type="ECO:0000259" key="9">
    <source>
        <dbReference type="PROSITE" id="PS50240"/>
    </source>
</evidence>
<evidence type="ECO:0000256" key="7">
    <source>
        <dbReference type="ARBA" id="ARBA00023180"/>
    </source>
</evidence>
<evidence type="ECO:0000256" key="5">
    <source>
        <dbReference type="ARBA" id="ARBA00023026"/>
    </source>
</evidence>
<dbReference type="EMBL" id="NBNE01014704">
    <property type="protein sequence ID" value="OWY94229.1"/>
    <property type="molecule type" value="Genomic_DNA"/>
</dbReference>
<keyword evidence="3" id="KW-0964">Secreted</keyword>
<gene>
    <name evidence="10" type="ORF">PHMEG_00036101</name>
</gene>
<keyword evidence="10" id="KW-0378">Hydrolase</keyword>
<dbReference type="PROSITE" id="PS50240">
    <property type="entry name" value="TRYPSIN_DOM"/>
    <property type="match status" value="1"/>
</dbReference>
<protein>
    <submittedName>
        <fullName evidence="10">Serine protease trypsin-like protein</fullName>
    </submittedName>
</protein>
<dbReference type="PANTHER" id="PTHR24276">
    <property type="entry name" value="POLYSERASE-RELATED"/>
    <property type="match status" value="1"/>
</dbReference>
<evidence type="ECO:0000313" key="10">
    <source>
        <dbReference type="EMBL" id="OWY94229.1"/>
    </source>
</evidence>
<evidence type="ECO:0000256" key="6">
    <source>
        <dbReference type="ARBA" id="ARBA00023157"/>
    </source>
</evidence>
<dbReference type="OrthoDB" id="546450at2759"/>
<evidence type="ECO:0000256" key="3">
    <source>
        <dbReference type="ARBA" id="ARBA00022525"/>
    </source>
</evidence>
<accession>A0A225UQ24</accession>
<evidence type="ECO:0000313" key="11">
    <source>
        <dbReference type="Proteomes" id="UP000198211"/>
    </source>
</evidence>
<comment type="similarity">
    <text evidence="2">Belongs to the peptidase S1 family.</text>
</comment>
<keyword evidence="5" id="KW-0843">Virulence</keyword>
<keyword evidence="7" id="KW-0325">Glycoprotein</keyword>
<dbReference type="InterPro" id="IPR043504">
    <property type="entry name" value="Peptidase_S1_PA_chymotrypsin"/>
</dbReference>
<dbReference type="STRING" id="4795.A0A225UQ24"/>
<proteinExistence type="inferred from homology"/>
<feature type="chain" id="PRO_5012510998" evidence="8">
    <location>
        <begin position="17"/>
        <end position="278"/>
    </location>
</feature>
<dbReference type="InterPro" id="IPR009003">
    <property type="entry name" value="Peptidase_S1_PA"/>
</dbReference>
<evidence type="ECO:0000256" key="2">
    <source>
        <dbReference type="ARBA" id="ARBA00007664"/>
    </source>
</evidence>
<dbReference type="GO" id="GO:0006508">
    <property type="term" value="P:proteolysis"/>
    <property type="evidence" value="ECO:0007669"/>
    <property type="project" value="UniProtKB-KW"/>
</dbReference>
<dbReference type="Pfam" id="PF00089">
    <property type="entry name" value="Trypsin"/>
    <property type="match status" value="1"/>
</dbReference>
<dbReference type="PANTHER" id="PTHR24276:SF98">
    <property type="entry name" value="FI18310P1-RELATED"/>
    <property type="match status" value="1"/>
</dbReference>
<dbReference type="CDD" id="cd00190">
    <property type="entry name" value="Tryp_SPc"/>
    <property type="match status" value="1"/>
</dbReference>
<sequence length="278" mass="29797">MTFLSLLLYVGSAALSLSSIATNAQNGSSYHNISTGDLVQSNPSSDTIPSLTTTNSTVPKGTKTYTVSLRVNASRNNFAAAILISPTHLLTGGASIGGDIRYASIGSHYNNGTEDGEQIKVVAIMSHPNISEDVQYAYDFVILQLEKPSSFKPIPMTDGSDIKVGETATKLGWYNTGGQGQQAHELQRADVQLISNEECSNLTSVDDTRMCSRPVGNQNSCTGDYGGPLIVERPEGDVLVGMVSWGDDCRKPGYPSYYSRIPVGREWIESVIGGTCYH</sequence>
<dbReference type="Proteomes" id="UP000198211">
    <property type="component" value="Unassembled WGS sequence"/>
</dbReference>
<organism evidence="10 11">
    <name type="scientific">Phytophthora megakarya</name>
    <dbReference type="NCBI Taxonomy" id="4795"/>
    <lineage>
        <taxon>Eukaryota</taxon>
        <taxon>Sar</taxon>
        <taxon>Stramenopiles</taxon>
        <taxon>Oomycota</taxon>
        <taxon>Peronosporomycetes</taxon>
        <taxon>Peronosporales</taxon>
        <taxon>Peronosporaceae</taxon>
        <taxon>Phytophthora</taxon>
    </lineage>
</organism>
<reference evidence="11" key="1">
    <citation type="submission" date="2017-03" db="EMBL/GenBank/DDBJ databases">
        <title>Phytopthora megakarya and P. palmivora, two closely related causual agents of cacao black pod achieved similar genome size and gene model numbers by different mechanisms.</title>
        <authorList>
            <person name="Ali S."/>
            <person name="Shao J."/>
            <person name="Larry D.J."/>
            <person name="Kronmiller B."/>
            <person name="Shen D."/>
            <person name="Strem M.D."/>
            <person name="Melnick R.L."/>
            <person name="Guiltinan M.J."/>
            <person name="Tyler B.M."/>
            <person name="Meinhardt L.W."/>
            <person name="Bailey B.A."/>
        </authorList>
    </citation>
    <scope>NUCLEOTIDE SEQUENCE [LARGE SCALE GENOMIC DNA]</scope>
    <source>
        <strain evidence="11">zdho120</strain>
    </source>
</reference>
<feature type="signal peptide" evidence="8">
    <location>
        <begin position="1"/>
        <end position="16"/>
    </location>
</feature>
<evidence type="ECO:0000256" key="1">
    <source>
        <dbReference type="ARBA" id="ARBA00004613"/>
    </source>
</evidence>
<keyword evidence="6" id="KW-1015">Disulfide bond</keyword>
<keyword evidence="11" id="KW-1185">Reference proteome</keyword>